<dbReference type="Pfam" id="PF13962">
    <property type="entry name" value="PGG"/>
    <property type="match status" value="1"/>
</dbReference>
<dbReference type="Proteomes" id="UP000827889">
    <property type="component" value="Chromosome 9"/>
</dbReference>
<evidence type="ECO:0000313" key="9">
    <source>
        <dbReference type="Proteomes" id="UP000827889"/>
    </source>
</evidence>
<reference evidence="10" key="1">
    <citation type="submission" date="2025-08" db="UniProtKB">
        <authorList>
            <consortium name="RefSeq"/>
        </authorList>
    </citation>
    <scope>IDENTIFICATION</scope>
    <source>
        <tissue evidence="10">Leaf</tissue>
    </source>
</reference>
<evidence type="ECO:0000256" key="6">
    <source>
        <dbReference type="ARBA" id="ARBA00023136"/>
    </source>
</evidence>
<dbReference type="PANTHER" id="PTHR24186">
    <property type="entry name" value="PROTEIN PHOSPHATASE 1 REGULATORY SUBUNIT"/>
    <property type="match status" value="1"/>
</dbReference>
<dbReference type="PANTHER" id="PTHR24186:SF37">
    <property type="entry name" value="PGG DOMAIN-CONTAINING PROTEIN"/>
    <property type="match status" value="1"/>
</dbReference>
<keyword evidence="2 7" id="KW-0812">Transmembrane</keyword>
<organism evidence="9 10">
    <name type="scientific">Rhodamnia argentea</name>
    <dbReference type="NCBI Taxonomy" id="178133"/>
    <lineage>
        <taxon>Eukaryota</taxon>
        <taxon>Viridiplantae</taxon>
        <taxon>Streptophyta</taxon>
        <taxon>Embryophyta</taxon>
        <taxon>Tracheophyta</taxon>
        <taxon>Spermatophyta</taxon>
        <taxon>Magnoliopsida</taxon>
        <taxon>eudicotyledons</taxon>
        <taxon>Gunneridae</taxon>
        <taxon>Pentapetalae</taxon>
        <taxon>rosids</taxon>
        <taxon>malvids</taxon>
        <taxon>Myrtales</taxon>
        <taxon>Myrtaceae</taxon>
        <taxon>Myrtoideae</taxon>
        <taxon>Myrteae</taxon>
        <taxon>Australasian group</taxon>
        <taxon>Rhodamnia</taxon>
    </lineage>
</organism>
<evidence type="ECO:0000259" key="8">
    <source>
        <dbReference type="Pfam" id="PF13962"/>
    </source>
</evidence>
<protein>
    <submittedName>
        <fullName evidence="10">Uncharacterized protein LOC125316584</fullName>
    </submittedName>
</protein>
<name>A0ABM3HXB9_9MYRT</name>
<keyword evidence="6 7" id="KW-0472">Membrane</keyword>
<gene>
    <name evidence="10" type="primary">LOC125316584</name>
</gene>
<evidence type="ECO:0000256" key="2">
    <source>
        <dbReference type="ARBA" id="ARBA00022692"/>
    </source>
</evidence>
<keyword evidence="3" id="KW-0677">Repeat</keyword>
<evidence type="ECO:0000256" key="4">
    <source>
        <dbReference type="ARBA" id="ARBA00022989"/>
    </source>
</evidence>
<dbReference type="GeneID" id="125316584"/>
<evidence type="ECO:0000256" key="5">
    <source>
        <dbReference type="ARBA" id="ARBA00023043"/>
    </source>
</evidence>
<proteinExistence type="predicted"/>
<keyword evidence="9" id="KW-1185">Reference proteome</keyword>
<sequence>MQIMACWPSIKKFLNLLFGHELKDDEHRNYLLVVATLIAAVTFQAGVNPPGGVWQDGVKAGRAIYASDETAFFVFLLCNTLALSSSTLLILSLTWGFPFFLEVVVATASMLMTYGASIFAIAPRDTKTVKFRYLLSIAAAPVLMRVVILICKYVKSKL</sequence>
<evidence type="ECO:0000313" key="10">
    <source>
        <dbReference type="RefSeq" id="XP_048141253.1"/>
    </source>
</evidence>
<feature type="transmembrane region" description="Helical" evidence="7">
    <location>
        <begin position="30"/>
        <end position="47"/>
    </location>
</feature>
<keyword evidence="4 7" id="KW-1133">Transmembrane helix</keyword>
<feature type="transmembrane region" description="Helical" evidence="7">
    <location>
        <begin position="99"/>
        <end position="121"/>
    </location>
</feature>
<evidence type="ECO:0000256" key="1">
    <source>
        <dbReference type="ARBA" id="ARBA00004141"/>
    </source>
</evidence>
<evidence type="ECO:0000256" key="7">
    <source>
        <dbReference type="SAM" id="Phobius"/>
    </source>
</evidence>
<dbReference type="RefSeq" id="XP_048141253.1">
    <property type="nucleotide sequence ID" value="XM_048285296.1"/>
</dbReference>
<feature type="transmembrane region" description="Helical" evidence="7">
    <location>
        <begin position="133"/>
        <end position="154"/>
    </location>
</feature>
<accession>A0ABM3HXB9</accession>
<feature type="transmembrane region" description="Helical" evidence="7">
    <location>
        <begin position="71"/>
        <end position="92"/>
    </location>
</feature>
<keyword evidence="5" id="KW-0040">ANK repeat</keyword>
<comment type="subcellular location">
    <subcellularLocation>
        <location evidence="1">Membrane</location>
        <topology evidence="1">Multi-pass membrane protein</topology>
    </subcellularLocation>
</comment>
<feature type="domain" description="PGG" evidence="8">
    <location>
        <begin position="25"/>
        <end position="101"/>
    </location>
</feature>
<dbReference type="InterPro" id="IPR026961">
    <property type="entry name" value="PGG_dom"/>
</dbReference>
<evidence type="ECO:0000256" key="3">
    <source>
        <dbReference type="ARBA" id="ARBA00022737"/>
    </source>
</evidence>